<sequence length="527" mass="58487">MVDAWPYPPEGTSRAMLSEHIPSLMGGTISPLPCPPTTIITRHEREQATRKKRERDRKQADIAAGDLLLEVPVDVLRRMCDFLPLGSFLRLASVCQALQSLDYDDVAWKRRHCFQFHLPSESGGEDKSLQQYYALTEISGKATDTSMPFYDDSEVAGSWKRSYRYKYISNALESGCRKRVCPYPHCHQMLLAKSVSERKHIEKHRLVHVAKLERKKKVEKRAEKLAQNREEKKRKRKEEAAAKKATKMKIPANERAKKRNMAKNDSISQNLDATLTTQAVAAATTASTRKISKNQSTVTAAAEAMVAAAKAVMAAVVASCEQQIPLKGQNLPQNQDTMSSNETRANESIQANTSAAAYPKVMVKNNSAVNKKLMIKSTMNAPNKTSAIAQPKMTVKAVESMKTNIAANQEVMVGPVTYDLTKTNVIATADDHKVDNKKKEDQQGISQHDRFTIPVIPPYRPLPLPTSCQLISPHPPSHLIIRSPPPQLHQIIQAYERGRRGLPLFGPGGIYLGSEDVVSAYGDSVSL</sequence>
<dbReference type="InterPro" id="IPR001810">
    <property type="entry name" value="F-box_dom"/>
</dbReference>
<evidence type="ECO:0000313" key="3">
    <source>
        <dbReference type="EMBL" id="CAD8878698.1"/>
    </source>
</evidence>
<evidence type="ECO:0000259" key="2">
    <source>
        <dbReference type="PROSITE" id="PS50181"/>
    </source>
</evidence>
<feature type="region of interest" description="Disordered" evidence="1">
    <location>
        <begin position="217"/>
        <end position="249"/>
    </location>
</feature>
<dbReference type="EMBL" id="HBFR01008140">
    <property type="protein sequence ID" value="CAD8878698.1"/>
    <property type="molecule type" value="Transcribed_RNA"/>
</dbReference>
<gene>
    <name evidence="3" type="ORF">CHYS00102_LOCUS5882</name>
</gene>
<dbReference type="AlphaFoldDB" id="A0A7S1BA47"/>
<evidence type="ECO:0000256" key="1">
    <source>
        <dbReference type="SAM" id="MobiDB-lite"/>
    </source>
</evidence>
<proteinExistence type="predicted"/>
<protein>
    <recommendedName>
        <fullName evidence="2">F-box domain-containing protein</fullName>
    </recommendedName>
</protein>
<dbReference type="InterPro" id="IPR036047">
    <property type="entry name" value="F-box-like_dom_sf"/>
</dbReference>
<dbReference type="SUPFAM" id="SSF81383">
    <property type="entry name" value="F-box domain"/>
    <property type="match status" value="1"/>
</dbReference>
<accession>A0A7S1BA47</accession>
<organism evidence="3">
    <name type="scientific">Corethron hystrix</name>
    <dbReference type="NCBI Taxonomy" id="216773"/>
    <lineage>
        <taxon>Eukaryota</taxon>
        <taxon>Sar</taxon>
        <taxon>Stramenopiles</taxon>
        <taxon>Ochrophyta</taxon>
        <taxon>Bacillariophyta</taxon>
        <taxon>Coscinodiscophyceae</taxon>
        <taxon>Corethrophycidae</taxon>
        <taxon>Corethrales</taxon>
        <taxon>Corethraceae</taxon>
        <taxon>Corethron</taxon>
    </lineage>
</organism>
<name>A0A7S1BA47_9STRA</name>
<reference evidence="3" key="1">
    <citation type="submission" date="2021-01" db="EMBL/GenBank/DDBJ databases">
        <authorList>
            <person name="Corre E."/>
            <person name="Pelletier E."/>
            <person name="Niang G."/>
            <person name="Scheremetjew M."/>
            <person name="Finn R."/>
            <person name="Kale V."/>
            <person name="Holt S."/>
            <person name="Cochrane G."/>
            <person name="Meng A."/>
            <person name="Brown T."/>
            <person name="Cohen L."/>
        </authorList>
    </citation>
    <scope>NUCLEOTIDE SEQUENCE</scope>
    <source>
        <strain evidence="3">308</strain>
    </source>
</reference>
<dbReference type="PROSITE" id="PS50181">
    <property type="entry name" value="FBOX"/>
    <property type="match status" value="1"/>
</dbReference>
<feature type="domain" description="F-box" evidence="2">
    <location>
        <begin position="65"/>
        <end position="111"/>
    </location>
</feature>
<feature type="compositionally biased region" description="Basic and acidic residues" evidence="1">
    <location>
        <begin position="220"/>
        <end position="242"/>
    </location>
</feature>